<reference evidence="1 2" key="1">
    <citation type="submission" date="2014-06" db="EMBL/GenBank/DDBJ databases">
        <authorList>
            <person name="Swart Estienne"/>
        </authorList>
    </citation>
    <scope>NUCLEOTIDE SEQUENCE [LARGE SCALE GENOMIC DNA]</scope>
    <source>
        <strain evidence="1 2">130c</strain>
    </source>
</reference>
<dbReference type="AlphaFoldDB" id="A0A077ZRJ4"/>
<proteinExistence type="predicted"/>
<evidence type="ECO:0000313" key="1">
    <source>
        <dbReference type="EMBL" id="CDW71121.1"/>
    </source>
</evidence>
<protein>
    <submittedName>
        <fullName evidence="1">Uncharacterized protein</fullName>
    </submittedName>
</protein>
<name>A0A077ZRJ4_STYLE</name>
<dbReference type="EMBL" id="CCKQ01000058">
    <property type="protein sequence ID" value="CDW71121.1"/>
    <property type="molecule type" value="Genomic_DNA"/>
</dbReference>
<gene>
    <name evidence="1" type="primary">Contig11130.g11895</name>
    <name evidence="1" type="ORF">STYLEM_60</name>
</gene>
<dbReference type="Proteomes" id="UP000039865">
    <property type="component" value="Unassembled WGS sequence"/>
</dbReference>
<organism evidence="1 2">
    <name type="scientific">Stylonychia lemnae</name>
    <name type="common">Ciliate</name>
    <dbReference type="NCBI Taxonomy" id="5949"/>
    <lineage>
        <taxon>Eukaryota</taxon>
        <taxon>Sar</taxon>
        <taxon>Alveolata</taxon>
        <taxon>Ciliophora</taxon>
        <taxon>Intramacronucleata</taxon>
        <taxon>Spirotrichea</taxon>
        <taxon>Stichotrichia</taxon>
        <taxon>Sporadotrichida</taxon>
        <taxon>Oxytrichidae</taxon>
        <taxon>Stylonychinae</taxon>
        <taxon>Stylonychia</taxon>
    </lineage>
</organism>
<keyword evidence="2" id="KW-1185">Reference proteome</keyword>
<dbReference type="InParanoid" id="A0A077ZRJ4"/>
<sequence length="113" mass="13767">MRLTDFQSDFYALSDYAIEWGIADERTYFYLILSDYRTLQKYLSKAYYKAYMPKLSHSQELLTLQKHCQKVNKNGVEEFEQNFQRFRKFMNEADLIYFGPNENKPSSRYYPYN</sequence>
<evidence type="ECO:0000313" key="2">
    <source>
        <dbReference type="Proteomes" id="UP000039865"/>
    </source>
</evidence>
<accession>A0A077ZRJ4</accession>